<dbReference type="KEGG" id="dpg:DESPIGER_0852"/>
<evidence type="ECO:0000256" key="1">
    <source>
        <dbReference type="ARBA" id="ARBA00022679"/>
    </source>
</evidence>
<keyword evidence="5" id="KW-1185">Reference proteome</keyword>
<dbReference type="Pfam" id="PF02685">
    <property type="entry name" value="Glucokinase"/>
    <property type="match status" value="1"/>
</dbReference>
<dbReference type="InterPro" id="IPR043129">
    <property type="entry name" value="ATPase_NBD"/>
</dbReference>
<dbReference type="Proteomes" id="UP000186323">
    <property type="component" value="Chromosome I"/>
</dbReference>
<dbReference type="GO" id="GO:0004340">
    <property type="term" value="F:glucokinase activity"/>
    <property type="evidence" value="ECO:0007669"/>
    <property type="project" value="UniProtKB-EC"/>
</dbReference>
<reference evidence="5" key="1">
    <citation type="submission" date="2016-10" db="EMBL/GenBank/DDBJ databases">
        <authorList>
            <person name="Wegmann U."/>
        </authorList>
    </citation>
    <scope>NUCLEOTIDE SEQUENCE [LARGE SCALE GENOMIC DNA]</scope>
</reference>
<dbReference type="GO" id="GO:0005536">
    <property type="term" value="F:D-glucose binding"/>
    <property type="evidence" value="ECO:0007669"/>
    <property type="project" value="InterPro"/>
</dbReference>
<keyword evidence="2 4" id="KW-0418">Kinase</keyword>
<evidence type="ECO:0000256" key="2">
    <source>
        <dbReference type="ARBA" id="ARBA00022777"/>
    </source>
</evidence>
<protein>
    <submittedName>
        <fullName evidence="4">Glucokinase</fullName>
        <ecNumber evidence="4">2.7.1.2</ecNumber>
    </submittedName>
</protein>
<dbReference type="GO" id="GO:0005829">
    <property type="term" value="C:cytosol"/>
    <property type="evidence" value="ECO:0007669"/>
    <property type="project" value="TreeGrafter"/>
</dbReference>
<dbReference type="CDD" id="cd24008">
    <property type="entry name" value="ASKHA_NBD_GLK"/>
    <property type="match status" value="1"/>
</dbReference>
<dbReference type="SUPFAM" id="SSF53067">
    <property type="entry name" value="Actin-like ATPase domain"/>
    <property type="match status" value="1"/>
</dbReference>
<proteinExistence type="inferred from homology"/>
<dbReference type="GO" id="GO:0005524">
    <property type="term" value="F:ATP binding"/>
    <property type="evidence" value="ECO:0007669"/>
    <property type="project" value="InterPro"/>
</dbReference>
<dbReference type="PANTHER" id="PTHR47690:SF1">
    <property type="entry name" value="GLUCOKINASE"/>
    <property type="match status" value="1"/>
</dbReference>
<dbReference type="PANTHER" id="PTHR47690">
    <property type="entry name" value="GLUCOKINASE"/>
    <property type="match status" value="1"/>
</dbReference>
<evidence type="ECO:0000313" key="5">
    <source>
        <dbReference type="Proteomes" id="UP000186323"/>
    </source>
</evidence>
<accession>A0A1K1LDB3</accession>
<dbReference type="EC" id="2.7.1.2" evidence="4"/>
<gene>
    <name evidence="4" type="ORF">DESPIGER_0852</name>
</gene>
<dbReference type="RefSeq" id="WP_072333517.1">
    <property type="nucleotide sequence ID" value="NZ_CALJDE010000061.1"/>
</dbReference>
<keyword evidence="1 4" id="KW-0808">Transferase</keyword>
<evidence type="ECO:0000313" key="4">
    <source>
        <dbReference type="EMBL" id="SFV72724.1"/>
    </source>
</evidence>
<evidence type="ECO:0000256" key="3">
    <source>
        <dbReference type="RuleBase" id="RU004046"/>
    </source>
</evidence>
<dbReference type="Gene3D" id="3.40.367.20">
    <property type="match status" value="1"/>
</dbReference>
<dbReference type="AlphaFoldDB" id="A0A1K1LDB3"/>
<name>A0A1K1LDB3_9BACT</name>
<comment type="similarity">
    <text evidence="3">Belongs to the bacterial glucokinase family.</text>
</comment>
<dbReference type="GO" id="GO:0006096">
    <property type="term" value="P:glycolytic process"/>
    <property type="evidence" value="ECO:0007669"/>
    <property type="project" value="InterPro"/>
</dbReference>
<dbReference type="Gene3D" id="3.30.420.40">
    <property type="match status" value="1"/>
</dbReference>
<dbReference type="InterPro" id="IPR003836">
    <property type="entry name" value="Glucokinase"/>
</dbReference>
<dbReference type="EMBL" id="LT630450">
    <property type="protein sequence ID" value="SFV72724.1"/>
    <property type="molecule type" value="Genomic_DNA"/>
</dbReference>
<dbReference type="InterPro" id="IPR050201">
    <property type="entry name" value="Bacterial_glucokinase"/>
</dbReference>
<sequence>MNMLATIDLGGTHCRFARFTVTARGLALDAVETCPTARLKDSDAVLEQWEKRQHTSLSQVAALVMGVAGPVPDGLTARLSNAPLRVDLKTAMPRFGLRRARVVNDFVCEACACLTRIGERSRHLLGPADMPCPSRRSAGEAPAPVAVLGAGTGLGAGWLVPQVDNGRLRWLPLPSEAGHQAFAFLGREEEAFALFARKQLGRSLLRADDIVTGRGLAVLHHFLTGRELAPAAAAAEGLADDCPTLRWYARFLGRTCAHWGLATLCYSGLFLTGGMVLRNPAVTEHPAFAEGFFMAPGLDVLERLPVSRYTDAHSGLWGAAWLAEQLATGCLPNS</sequence>
<organism evidence="4 5">
    <name type="scientific">Desulfovibrio piger</name>
    <dbReference type="NCBI Taxonomy" id="901"/>
    <lineage>
        <taxon>Bacteria</taxon>
        <taxon>Pseudomonadati</taxon>
        <taxon>Thermodesulfobacteriota</taxon>
        <taxon>Desulfovibrionia</taxon>
        <taxon>Desulfovibrionales</taxon>
        <taxon>Desulfovibrionaceae</taxon>
        <taxon>Desulfovibrio</taxon>
    </lineage>
</organism>